<evidence type="ECO:0000313" key="13">
    <source>
        <dbReference type="EMBL" id="GAT47512.1"/>
    </source>
</evidence>
<dbReference type="PANTHER" id="PTHR32198">
    <property type="entry name" value="MITOCHONDRIAL ESCAPE PROTEIN 2"/>
    <property type="match status" value="1"/>
</dbReference>
<dbReference type="InterPro" id="IPR039627">
    <property type="entry name" value="Yme2_C"/>
</dbReference>
<dbReference type="EMBL" id="DF843626">
    <property type="protein sequence ID" value="GAT47512.1"/>
    <property type="molecule type" value="Genomic_DNA"/>
</dbReference>
<keyword evidence="7 10" id="KW-0496">Mitochondrion</keyword>
<organism evidence="13 14">
    <name type="scientific">Mycena chlorophos</name>
    <name type="common">Agaric fungus</name>
    <name type="synonym">Agaricus chlorophos</name>
    <dbReference type="NCBI Taxonomy" id="658473"/>
    <lineage>
        <taxon>Eukaryota</taxon>
        <taxon>Fungi</taxon>
        <taxon>Dikarya</taxon>
        <taxon>Basidiomycota</taxon>
        <taxon>Agaricomycotina</taxon>
        <taxon>Agaricomycetes</taxon>
        <taxon>Agaricomycetidae</taxon>
        <taxon>Agaricales</taxon>
        <taxon>Marasmiineae</taxon>
        <taxon>Mycenaceae</taxon>
        <taxon>Mycena</taxon>
    </lineage>
</organism>
<evidence type="ECO:0000256" key="7">
    <source>
        <dbReference type="ARBA" id="ARBA00023128"/>
    </source>
</evidence>
<dbReference type="PANTHER" id="PTHR32198:SF2">
    <property type="entry name" value="MITOCHONDRIAL ESCAPE PROTEIN 2"/>
    <property type="match status" value="1"/>
</dbReference>
<keyword evidence="4" id="KW-0812">Transmembrane</keyword>
<protein>
    <recommendedName>
        <fullName evidence="3 10">Mitochondrial escape protein 2</fullName>
    </recommendedName>
</protein>
<evidence type="ECO:0000256" key="8">
    <source>
        <dbReference type="ARBA" id="ARBA00023136"/>
    </source>
</evidence>
<evidence type="ECO:0000256" key="4">
    <source>
        <dbReference type="ARBA" id="ARBA00022692"/>
    </source>
</evidence>
<sequence length="878" mass="98680">MLRRVWLHQRQLRASHLHFSTSPFNEAGPALTAPRLRGRLFVDALPVTFHLWQLATVQKLVNAFIVPDLVSAIRARLDNVTAHGFSVVELKPLNKEGCILVTFEYDAAGSDSGSALSGIEAAIQREAQKTGGLPSWTGRYRGRAWLVKGDLWAEDMWRVAHQFLSIQFEGPDVDEQRLYDMLRPYGHIVNMLQQQTFPAGSRRFITVLFGDSRDAVNARNALHGIVVSNGADQPPTKLHFTYTHQFTHDRPSVLDWVMNHPRIALPVIFFVLGTISYAIFDPIRSFMVKAKMQDYFAIQEYRIYRWLRAKSLQLRILEPEPNPEPNPEDVWKERKQAEKDLQAYLTSWPTTIAFVHGPQGSGKTQLLRGVLADRKRVVLTIDFRELQDATSEVQVINILARQVGYRPVLSFMNSFNNVVDMLTVGLMGHKANLRSSHSLPEQVRSMLLVVRNAIKSVGGSLRRKGQHEAHRAAQGEDLARANAAREQRIQQGVWHDGRLDCVAGNGIMAELGVGDEDFAEDLTGTHDDAKTEKMTERIRADFDTARALPVVVIKNLDGRGFSEEIFDVVAEWAAALVEQKLAHVVLVTDNRENAKRLAKALPSKPLQTIALSDADAESALAFVKHKLDEARIRLDYTAQQVASIQRLGGRASDLHNLISKVRDGATVADAVEDIIARGLSELQKKAFADDVEDAKHLPWTREQAWSVFKVLSKRDEVSYHETLLDFPFKGDEVALRSLAHADLISITTHHGPRTSTLIVRLNSTDYAQRPSTIRPGRPVYRYVFQRLVSDRVFQATHDIAFNERCIASHESAIKACEEELLSLKEIGIQPHWLLWGSGNSGQAVRARYLSAKIYVANSKIEALERENAALRKVLSMAR</sequence>
<dbReference type="InterPro" id="IPR000504">
    <property type="entry name" value="RRM_dom"/>
</dbReference>
<evidence type="ECO:0000259" key="12">
    <source>
        <dbReference type="Pfam" id="PF10443"/>
    </source>
</evidence>
<feature type="domain" description="RRM" evidence="11">
    <location>
        <begin position="171"/>
        <end position="228"/>
    </location>
</feature>
<evidence type="ECO:0000256" key="9">
    <source>
        <dbReference type="ARBA" id="ARBA00025276"/>
    </source>
</evidence>
<evidence type="ECO:0000256" key="1">
    <source>
        <dbReference type="ARBA" id="ARBA00004434"/>
    </source>
</evidence>
<evidence type="ECO:0000256" key="6">
    <source>
        <dbReference type="ARBA" id="ARBA00022989"/>
    </source>
</evidence>
<evidence type="ECO:0000256" key="5">
    <source>
        <dbReference type="ARBA" id="ARBA00022792"/>
    </source>
</evidence>
<keyword evidence="10" id="KW-0507">mRNA processing</keyword>
<gene>
    <name evidence="13" type="ORF">MCHLO_04972</name>
</gene>
<evidence type="ECO:0000256" key="3">
    <source>
        <dbReference type="ARBA" id="ARBA00020222"/>
    </source>
</evidence>
<dbReference type="Pfam" id="PF00076">
    <property type="entry name" value="RRM_1"/>
    <property type="match status" value="1"/>
</dbReference>
<dbReference type="SUPFAM" id="SSF54928">
    <property type="entry name" value="RNA-binding domain, RBD"/>
    <property type="match status" value="1"/>
</dbReference>
<evidence type="ECO:0000256" key="2">
    <source>
        <dbReference type="ARBA" id="ARBA00010320"/>
    </source>
</evidence>
<name>A0ABQ0LAD8_MYCCL</name>
<keyword evidence="10" id="KW-0694">RNA-binding</keyword>
<dbReference type="InterPro" id="IPR035979">
    <property type="entry name" value="RBD_domain_sf"/>
</dbReference>
<reference evidence="13" key="1">
    <citation type="submission" date="2014-09" db="EMBL/GenBank/DDBJ databases">
        <title>Genome sequence of the luminous mushroom Mycena chlorophos for searching fungal bioluminescence genes.</title>
        <authorList>
            <person name="Tanaka Y."/>
            <person name="Kasuga D."/>
            <person name="Oba Y."/>
            <person name="Hase S."/>
            <person name="Sato K."/>
            <person name="Oba Y."/>
            <person name="Sakakibara Y."/>
        </authorList>
    </citation>
    <scope>NUCLEOTIDE SEQUENCE</scope>
</reference>
<comment type="subcellular location">
    <subcellularLocation>
        <location evidence="1 10">Mitochondrion inner membrane</location>
        <topology evidence="1 10">Single-pass membrane protein</topology>
    </subcellularLocation>
</comment>
<dbReference type="Pfam" id="PF10443">
    <property type="entry name" value="RNA12"/>
    <property type="match status" value="1"/>
</dbReference>
<keyword evidence="8" id="KW-0472">Membrane</keyword>
<keyword evidence="6" id="KW-1133">Transmembrane helix</keyword>
<keyword evidence="14" id="KW-1185">Reference proteome</keyword>
<dbReference type="Proteomes" id="UP000815677">
    <property type="component" value="Unassembled WGS sequence"/>
</dbReference>
<dbReference type="InterPro" id="IPR027417">
    <property type="entry name" value="P-loop_NTPase"/>
</dbReference>
<evidence type="ECO:0000313" key="14">
    <source>
        <dbReference type="Proteomes" id="UP000815677"/>
    </source>
</evidence>
<dbReference type="SUPFAM" id="SSF52540">
    <property type="entry name" value="P-loop containing nucleoside triphosphate hydrolases"/>
    <property type="match status" value="1"/>
</dbReference>
<keyword evidence="5 10" id="KW-0999">Mitochondrion inner membrane</keyword>
<evidence type="ECO:0000256" key="10">
    <source>
        <dbReference type="RuleBase" id="RU367108"/>
    </source>
</evidence>
<accession>A0ABQ0LAD8</accession>
<comment type="function">
    <text evidence="9 10">Plays a role in maintaining the mitochondrial genome and in controlling the mtDNA escape. Involved in the regulation of mtDNA nucleotide structure and number. May have a dispensable role in early maturation of pre-rRNA.</text>
</comment>
<dbReference type="InterPro" id="IPR018850">
    <property type="entry name" value="Mt_escape_2_C"/>
</dbReference>
<evidence type="ECO:0000259" key="11">
    <source>
        <dbReference type="Pfam" id="PF00076"/>
    </source>
</evidence>
<comment type="similarity">
    <text evidence="2 10">Belongs to the YME2 family.</text>
</comment>
<feature type="domain" description="Mitochondrial escape protein 2 C-terminal" evidence="12">
    <location>
        <begin position="334"/>
        <end position="826"/>
    </location>
</feature>
<proteinExistence type="inferred from homology"/>